<dbReference type="NCBIfam" id="NF038304">
    <property type="entry name" value="EPS_HpsC"/>
    <property type="match status" value="1"/>
</dbReference>
<evidence type="ECO:0000313" key="2">
    <source>
        <dbReference type="EMBL" id="UUO17977.1"/>
    </source>
</evidence>
<keyword evidence="1" id="KW-1133">Transmembrane helix</keyword>
<keyword evidence="1" id="KW-0472">Membrane</keyword>
<gene>
    <name evidence="2" type="primary">hpsC</name>
    <name evidence="2" type="ORF">NG743_13425</name>
</gene>
<proteinExistence type="predicted"/>
<dbReference type="Pfam" id="PF07963">
    <property type="entry name" value="N_methyl"/>
    <property type="match status" value="1"/>
</dbReference>
<keyword evidence="3" id="KW-1185">Reference proteome</keyword>
<evidence type="ECO:0000256" key="1">
    <source>
        <dbReference type="SAM" id="Phobius"/>
    </source>
</evidence>
<dbReference type="SUPFAM" id="SSF54523">
    <property type="entry name" value="Pili subunits"/>
    <property type="match status" value="1"/>
</dbReference>
<protein>
    <submittedName>
        <fullName evidence="2">Hormogonium polysaccharide secretion pseudopilin HpsC</fullName>
    </submittedName>
</protein>
<organism evidence="2 3">
    <name type="scientific">Dolichospermum heterosporum TAC447</name>
    <dbReference type="NCBI Taxonomy" id="747523"/>
    <lineage>
        <taxon>Bacteria</taxon>
        <taxon>Bacillati</taxon>
        <taxon>Cyanobacteriota</taxon>
        <taxon>Cyanophyceae</taxon>
        <taxon>Nostocales</taxon>
        <taxon>Aphanizomenonaceae</taxon>
        <taxon>Dolichospermum</taxon>
        <taxon>Dolichospermum heterosporum</taxon>
    </lineage>
</organism>
<dbReference type="NCBIfam" id="TIGR02532">
    <property type="entry name" value="IV_pilin_GFxxxE"/>
    <property type="match status" value="1"/>
</dbReference>
<sequence length="322" mass="36059">MKMLKLILVNQIKVSRFIHKSGGFTLIELLVALVIAFLIIAPLFNFMISIITAERDEQAKANSDLEIQTALNYISRDLQQAVYIYDAAGINAIKAQMAYQSDNTKTPILVFWKRELVSGVVPTVSGNDDTFVYSLVVYYLIKDSNTTWSKAARIGRWQIKDGVELSSGVICTGYDNKKYVNNKNCPSPGFAPFHDYFQDSDSLEIGMNKWKKKPEITYTADAIVLIDYVDQTTDSPPAATCPSDIAATTTTQGITWSAIKSTSMTGFYACVDRANTTVQVFIRGNTLARIYNSENAIKYTETRKKFFPTTIVRVQGRGFLYK</sequence>
<dbReference type="Proteomes" id="UP001057561">
    <property type="component" value="Chromosome"/>
</dbReference>
<dbReference type="InterPro" id="IPR012902">
    <property type="entry name" value="N_methyl_site"/>
</dbReference>
<reference evidence="2" key="1">
    <citation type="submission" date="2022-06" db="EMBL/GenBank/DDBJ databases">
        <title>Nostosin G and Spiroidesin B from the Cyanobacterium Dolichospermum sp. NIES-1697.</title>
        <authorList>
            <person name="Phan C.-S."/>
            <person name="Mehjabin J.J."/>
            <person name="Anas A.R.J."/>
            <person name="Hayasaka M."/>
            <person name="Onoki R."/>
            <person name="Wang J."/>
            <person name="Umezawa T."/>
            <person name="Washio K."/>
            <person name="Morikawa M."/>
            <person name="Okino T."/>
        </authorList>
    </citation>
    <scope>NUCLEOTIDE SEQUENCE</scope>
    <source>
        <strain evidence="2">NIES-1697</strain>
    </source>
</reference>
<evidence type="ECO:0000313" key="3">
    <source>
        <dbReference type="Proteomes" id="UP001057561"/>
    </source>
</evidence>
<dbReference type="EMBL" id="CP099464">
    <property type="protein sequence ID" value="UUO17977.1"/>
    <property type="molecule type" value="Genomic_DNA"/>
</dbReference>
<dbReference type="InterPro" id="IPR045584">
    <property type="entry name" value="Pilin-like"/>
</dbReference>
<feature type="transmembrane region" description="Helical" evidence="1">
    <location>
        <begin position="21"/>
        <end position="44"/>
    </location>
</feature>
<accession>A0ABY5M122</accession>
<keyword evidence="1" id="KW-0812">Transmembrane</keyword>
<name>A0ABY5M122_9CYAN</name>